<dbReference type="AlphaFoldDB" id="A0A098BTC0"/>
<dbReference type="OrthoDB" id="9766715at2"/>
<dbReference type="RefSeq" id="WP_017682175.1">
    <property type="nucleotide sequence ID" value="NZ_CP024890.1"/>
</dbReference>
<comment type="subunit">
    <text evidence="7">Heterodimer of an alpha and a beta chain.</text>
</comment>
<evidence type="ECO:0000313" key="8">
    <source>
        <dbReference type="EMBL" id="CDZ91928.1"/>
    </source>
</evidence>
<reference evidence="8 9" key="1">
    <citation type="journal article" date="2014" name="Genome Announc.">
        <title>Draft Genome Sequence of Propane- and Butane-Oxidizing Actinobacterium Rhodococcus ruber IEGM 231.</title>
        <authorList>
            <person name="Ivshina I.B."/>
            <person name="Kuyukina M.S."/>
            <person name="Krivoruchko A.V."/>
            <person name="Barbe V."/>
            <person name="Fischer C."/>
        </authorList>
    </citation>
    <scope>NUCLEOTIDE SEQUENCE [LARGE SCALE GENOMIC DNA]</scope>
</reference>
<dbReference type="EMBL" id="CCSD01000105">
    <property type="protein sequence ID" value="CDZ91928.1"/>
    <property type="molecule type" value="Genomic_DNA"/>
</dbReference>
<keyword evidence="5 7" id="KW-0786">Thiamine pyrophosphate</keyword>
<evidence type="ECO:0000256" key="7">
    <source>
        <dbReference type="RuleBase" id="RU361139"/>
    </source>
</evidence>
<dbReference type="Gene3D" id="3.40.50.970">
    <property type="match status" value="1"/>
</dbReference>
<evidence type="ECO:0000256" key="6">
    <source>
        <dbReference type="ARBA" id="ARBA00023317"/>
    </source>
</evidence>
<dbReference type="PANTHER" id="PTHR11516">
    <property type="entry name" value="PYRUVATE DEHYDROGENASE E1 COMPONENT, ALPHA SUBUNIT BACTERIAL AND ORGANELLAR"/>
    <property type="match status" value="1"/>
</dbReference>
<evidence type="ECO:0000256" key="2">
    <source>
        <dbReference type="ARBA" id="ARBA00012281"/>
    </source>
</evidence>
<evidence type="ECO:0000256" key="1">
    <source>
        <dbReference type="ARBA" id="ARBA00001964"/>
    </source>
</evidence>
<keyword evidence="6 7" id="KW-0670">Pyruvate</keyword>
<comment type="function">
    <text evidence="7">The pyruvate dehydrogenase complex catalyzes the overall conversion of pyruvate to acetyl-CoA and CO(2).</text>
</comment>
<dbReference type="PANTHER" id="PTHR11516:SF60">
    <property type="entry name" value="PYRUVATE DEHYDROGENASE E1 COMPONENT SUBUNIT ALPHA"/>
    <property type="match status" value="1"/>
</dbReference>
<dbReference type="InterPro" id="IPR001017">
    <property type="entry name" value="DH_E1"/>
</dbReference>
<keyword evidence="4 7" id="KW-0560">Oxidoreductase</keyword>
<comment type="catalytic activity">
    <reaction evidence="7">
        <text>N(6)-[(R)-lipoyl]-L-lysyl-[protein] + pyruvate + H(+) = N(6)-[(R)-S(8)-acetyldihydrolipoyl]-L-lysyl-[protein] + CO2</text>
        <dbReference type="Rhea" id="RHEA:19189"/>
        <dbReference type="Rhea" id="RHEA-COMP:10474"/>
        <dbReference type="Rhea" id="RHEA-COMP:10478"/>
        <dbReference type="ChEBI" id="CHEBI:15361"/>
        <dbReference type="ChEBI" id="CHEBI:15378"/>
        <dbReference type="ChEBI" id="CHEBI:16526"/>
        <dbReference type="ChEBI" id="CHEBI:83099"/>
        <dbReference type="ChEBI" id="CHEBI:83111"/>
        <dbReference type="EC" id="1.2.4.1"/>
    </reaction>
</comment>
<dbReference type="InterPro" id="IPR017597">
    <property type="entry name" value="Pyrv_DH_E1_asu_subgrp-y"/>
</dbReference>
<dbReference type="SUPFAM" id="SSF52518">
    <property type="entry name" value="Thiamin diphosphate-binding fold (THDP-binding)"/>
    <property type="match status" value="1"/>
</dbReference>
<accession>A0A098BTC0</accession>
<dbReference type="Proteomes" id="UP000042997">
    <property type="component" value="Unassembled WGS sequence"/>
</dbReference>
<evidence type="ECO:0000313" key="9">
    <source>
        <dbReference type="Proteomes" id="UP000042997"/>
    </source>
</evidence>
<organism evidence="8 9">
    <name type="scientific">Rhodococcus ruber</name>
    <dbReference type="NCBI Taxonomy" id="1830"/>
    <lineage>
        <taxon>Bacteria</taxon>
        <taxon>Bacillati</taxon>
        <taxon>Actinomycetota</taxon>
        <taxon>Actinomycetes</taxon>
        <taxon>Mycobacteriales</taxon>
        <taxon>Nocardiaceae</taxon>
        <taxon>Rhodococcus</taxon>
    </lineage>
</organism>
<dbReference type="GeneID" id="66836179"/>
<proteinExistence type="predicted"/>
<comment type="cofactor">
    <cofactor evidence="1 7">
        <name>thiamine diphosphate</name>
        <dbReference type="ChEBI" id="CHEBI:58937"/>
    </cofactor>
</comment>
<evidence type="ECO:0000256" key="3">
    <source>
        <dbReference type="ARBA" id="ARBA00014159"/>
    </source>
</evidence>
<evidence type="ECO:0000256" key="4">
    <source>
        <dbReference type="ARBA" id="ARBA00023002"/>
    </source>
</evidence>
<dbReference type="GO" id="GO:0000287">
    <property type="term" value="F:magnesium ion binding"/>
    <property type="evidence" value="ECO:0007669"/>
    <property type="project" value="UniProtKB-ARBA"/>
</dbReference>
<gene>
    <name evidence="7 8" type="primary">pdhA</name>
    <name evidence="8" type="ORF">RHRU231_90013</name>
</gene>
<dbReference type="Pfam" id="PF00676">
    <property type="entry name" value="E1_dh"/>
    <property type="match status" value="1"/>
</dbReference>
<dbReference type="InterPro" id="IPR029061">
    <property type="entry name" value="THDP-binding"/>
</dbReference>
<dbReference type="GO" id="GO:0004739">
    <property type="term" value="F:pyruvate dehydrogenase (acetyl-transferring) activity"/>
    <property type="evidence" value="ECO:0007669"/>
    <property type="project" value="UniProtKB-UniRule"/>
</dbReference>
<name>A0A098BTC0_9NOCA</name>
<protein>
    <recommendedName>
        <fullName evidence="3 7">Pyruvate dehydrogenase E1 component subunit alpha</fullName>
        <ecNumber evidence="2 7">1.2.4.1</ecNumber>
    </recommendedName>
</protein>
<dbReference type="InterPro" id="IPR050642">
    <property type="entry name" value="PDH_E1_Alpha_Subunit"/>
</dbReference>
<sequence length="337" mass="36425">MTSDRIGAHAAGFPYDREFALGLLADMLRIRRMEEKAAELYGAGKIRGFLHLYVGEEAVAVGALHALDRGDTVVGTYREHGHALIHGLSMNAIMAEMFGKQEGCSRGRGGSMHLFDAATRFYGGNAIVGGGLPLAVGLALADKMQSAPRVTACFFGEGAMAEGAFHEALNLAALWQLPVLFCCENNLYAMGTALARSESQTDLCAKAAAFGVPTLRTDGMDVLAVHETTRAGVSHVRSTGGPMFVEFQTYRFRAHSMFDPELYRDKAEVERWKERGPIHTFSARLKALNLLTEEQFLHLDAQATAEVDAAVAFAEAGTWEPESDLLRDVTTPAGEAP</sequence>
<dbReference type="NCBIfam" id="TIGR03182">
    <property type="entry name" value="PDH_E1_alph_y"/>
    <property type="match status" value="1"/>
</dbReference>
<evidence type="ECO:0000256" key="5">
    <source>
        <dbReference type="ARBA" id="ARBA00023052"/>
    </source>
</evidence>
<dbReference type="eggNOG" id="COG1071">
    <property type="taxonomic scope" value="Bacteria"/>
</dbReference>
<dbReference type="EC" id="1.2.4.1" evidence="2 7"/>
<dbReference type="GO" id="GO:0006086">
    <property type="term" value="P:pyruvate decarboxylation to acetyl-CoA"/>
    <property type="evidence" value="ECO:0007669"/>
    <property type="project" value="InterPro"/>
</dbReference>
<dbReference type="CDD" id="cd02000">
    <property type="entry name" value="TPP_E1_PDC_ADC_BCADC"/>
    <property type="match status" value="1"/>
</dbReference>